<proteinExistence type="predicted"/>
<sequence>MADSSSEPELPNYRTLRELGAGSGVSAVIINASLWPAQPSPEAFVAAIDGGVTLFECSEVSLPALAGYLVQWATSDAAALPGAKTPSLALRVKVEATSANPGEAVGDALAAASVRTSGASAAVAVLVLELPSDLTTPEALRGVAAAVDKANLDGFCPLNVGIAGVRSPEGVKAFADALVQCKLATWSVPYGVASPSADADKTLEACVNEGVTMVSESPFRGVAGAGADPSMFKLLELVGAMVGGKTAAQIALGYPIARGAAVRADVTADDGRGAWEAAGAMSVSLGDEEMRVLEEKARASS</sequence>
<name>A0A830HBQ5_9CHLO</name>
<accession>A0A830HBQ5</accession>
<dbReference type="AlphaFoldDB" id="A0A830HBQ5"/>
<dbReference type="SUPFAM" id="SSF51430">
    <property type="entry name" value="NAD(P)-linked oxidoreductase"/>
    <property type="match status" value="1"/>
</dbReference>
<keyword evidence="2" id="KW-1185">Reference proteome</keyword>
<reference evidence="1" key="1">
    <citation type="submission" date="2020-10" db="EMBL/GenBank/DDBJ databases">
        <title>Unveiling of a novel bifunctional photoreceptor, Dualchrome1, isolated from a cosmopolitan green alga.</title>
        <authorList>
            <person name="Suzuki S."/>
            <person name="Kawachi M."/>
        </authorList>
    </citation>
    <scope>NUCLEOTIDE SEQUENCE</scope>
    <source>
        <strain evidence="1">NIES 2893</strain>
    </source>
</reference>
<organism evidence="1 2">
    <name type="scientific">Pycnococcus provasolii</name>
    <dbReference type="NCBI Taxonomy" id="41880"/>
    <lineage>
        <taxon>Eukaryota</taxon>
        <taxon>Viridiplantae</taxon>
        <taxon>Chlorophyta</taxon>
        <taxon>Pseudoscourfieldiophyceae</taxon>
        <taxon>Pseudoscourfieldiales</taxon>
        <taxon>Pycnococcaceae</taxon>
        <taxon>Pycnococcus</taxon>
    </lineage>
</organism>
<dbReference type="Gene3D" id="3.20.20.100">
    <property type="entry name" value="NADP-dependent oxidoreductase domain"/>
    <property type="match status" value="1"/>
</dbReference>
<evidence type="ECO:0000313" key="2">
    <source>
        <dbReference type="Proteomes" id="UP000660262"/>
    </source>
</evidence>
<dbReference type="EMBL" id="BNJQ01000007">
    <property type="protein sequence ID" value="GHP04092.1"/>
    <property type="molecule type" value="Genomic_DNA"/>
</dbReference>
<evidence type="ECO:0000313" key="1">
    <source>
        <dbReference type="EMBL" id="GHP04092.1"/>
    </source>
</evidence>
<dbReference type="Proteomes" id="UP000660262">
    <property type="component" value="Unassembled WGS sequence"/>
</dbReference>
<comment type="caution">
    <text evidence="1">The sequence shown here is derived from an EMBL/GenBank/DDBJ whole genome shotgun (WGS) entry which is preliminary data.</text>
</comment>
<protein>
    <submittedName>
        <fullName evidence="1">Uncharacterized protein</fullName>
    </submittedName>
</protein>
<dbReference type="InterPro" id="IPR036812">
    <property type="entry name" value="NAD(P)_OxRdtase_dom_sf"/>
</dbReference>
<gene>
    <name evidence="1" type="ORF">PPROV_000284600</name>
</gene>